<evidence type="ECO:0000256" key="5">
    <source>
        <dbReference type="ARBA" id="ARBA00022729"/>
    </source>
</evidence>
<proteinExistence type="inferred from homology"/>
<sequence>MKIFRQHATIRRLRAGAFAALSLLGASTLFAASARAEPMPVVTSFTILADMTRQIGGERVQVHSLVGENGNAHAFQPSPSDARRLGSAKLVIINGLGFEGWIERLVRASGYPGKVAVASAGIKALDMPEGCHHHHHHGEHGHDHAHHHDHDHGHNHAHGGSDPHAWQDAGNALQYVDNITAALSEADPDGKAFYASNAERYKGEIKALDAAIRQAFAALPEARRRVVTSHDAFAYFGRAYGMKFIAPLGINSEVEPSAREVGWLIRQIRQEQIPAVFMENITDPRLIERISKESGARLGGTLYSDSLSDKNGPAPTYLKMMRYNADTLSAALKP</sequence>
<protein>
    <submittedName>
        <fullName evidence="9">Metal ABC transporter substrate-binding protein</fullName>
    </submittedName>
</protein>
<dbReference type="PRINTS" id="PR00691">
    <property type="entry name" value="ADHESINB"/>
</dbReference>
<dbReference type="RefSeq" id="WP_418890747.1">
    <property type="nucleotide sequence ID" value="NZ_JBEUWX010000002.1"/>
</dbReference>
<feature type="signal peptide" evidence="8">
    <location>
        <begin position="1"/>
        <end position="31"/>
    </location>
</feature>
<feature type="compositionally biased region" description="Basic and acidic residues" evidence="7">
    <location>
        <begin position="140"/>
        <end position="154"/>
    </location>
</feature>
<comment type="subcellular location">
    <subcellularLocation>
        <location evidence="1">Cell envelope</location>
    </subcellularLocation>
</comment>
<feature type="region of interest" description="Disordered" evidence="7">
    <location>
        <begin position="128"/>
        <end position="163"/>
    </location>
</feature>
<organism evidence="9 10">
    <name type="scientific">Dentiradicibacter hellwigii</name>
    <dbReference type="NCBI Taxonomy" id="3149053"/>
    <lineage>
        <taxon>Bacteria</taxon>
        <taxon>Pseudomonadati</taxon>
        <taxon>Pseudomonadota</taxon>
        <taxon>Betaproteobacteria</taxon>
        <taxon>Rhodocyclales</taxon>
        <taxon>Rhodocyclaceae</taxon>
        <taxon>Dentiradicibacter</taxon>
    </lineage>
</organism>
<evidence type="ECO:0000256" key="7">
    <source>
        <dbReference type="SAM" id="MobiDB-lite"/>
    </source>
</evidence>
<dbReference type="InterPro" id="IPR050492">
    <property type="entry name" value="Bact_metal-bind_prot9"/>
</dbReference>
<dbReference type="PANTHER" id="PTHR42953:SF1">
    <property type="entry name" value="METAL-BINDING PROTEIN HI_0362-RELATED"/>
    <property type="match status" value="1"/>
</dbReference>
<dbReference type="InterPro" id="IPR006128">
    <property type="entry name" value="Lipoprotein_PsaA-like"/>
</dbReference>
<keyword evidence="4" id="KW-0479">Metal-binding</keyword>
<evidence type="ECO:0000256" key="8">
    <source>
        <dbReference type="SAM" id="SignalP"/>
    </source>
</evidence>
<dbReference type="Gene3D" id="3.40.50.1980">
    <property type="entry name" value="Nitrogenase molybdenum iron protein domain"/>
    <property type="match status" value="2"/>
</dbReference>
<dbReference type="CDD" id="cd01137">
    <property type="entry name" value="PsaA"/>
    <property type="match status" value="1"/>
</dbReference>
<dbReference type="PRINTS" id="PR00690">
    <property type="entry name" value="ADHESNFAMILY"/>
</dbReference>
<keyword evidence="10" id="KW-1185">Reference proteome</keyword>
<dbReference type="PANTHER" id="PTHR42953">
    <property type="entry name" value="HIGH-AFFINITY ZINC UPTAKE SYSTEM PROTEIN ZNUA-RELATED"/>
    <property type="match status" value="1"/>
</dbReference>
<keyword evidence="5 8" id="KW-0732">Signal</keyword>
<dbReference type="Pfam" id="PF01297">
    <property type="entry name" value="ZnuA"/>
    <property type="match status" value="1"/>
</dbReference>
<dbReference type="EMBL" id="JBEUWX010000002">
    <property type="protein sequence ID" value="MFA9949635.1"/>
    <property type="molecule type" value="Genomic_DNA"/>
</dbReference>
<evidence type="ECO:0000313" key="10">
    <source>
        <dbReference type="Proteomes" id="UP001574673"/>
    </source>
</evidence>
<dbReference type="InterPro" id="IPR006127">
    <property type="entry name" value="ZnuA-like"/>
</dbReference>
<evidence type="ECO:0000256" key="4">
    <source>
        <dbReference type="ARBA" id="ARBA00022723"/>
    </source>
</evidence>
<feature type="chain" id="PRO_5046790259" evidence="8">
    <location>
        <begin position="32"/>
        <end position="334"/>
    </location>
</feature>
<dbReference type="Proteomes" id="UP001574673">
    <property type="component" value="Unassembled WGS sequence"/>
</dbReference>
<evidence type="ECO:0000256" key="2">
    <source>
        <dbReference type="ARBA" id="ARBA00011028"/>
    </source>
</evidence>
<evidence type="ECO:0000256" key="6">
    <source>
        <dbReference type="RuleBase" id="RU003512"/>
    </source>
</evidence>
<keyword evidence="3 6" id="KW-0813">Transport</keyword>
<accession>A0ABV4UF00</accession>
<gene>
    <name evidence="9" type="ORF">ABCS64_04710</name>
</gene>
<evidence type="ECO:0000256" key="1">
    <source>
        <dbReference type="ARBA" id="ARBA00004196"/>
    </source>
</evidence>
<evidence type="ECO:0000256" key="3">
    <source>
        <dbReference type="ARBA" id="ARBA00022448"/>
    </source>
</evidence>
<dbReference type="SUPFAM" id="SSF53807">
    <property type="entry name" value="Helical backbone' metal receptor"/>
    <property type="match status" value="1"/>
</dbReference>
<dbReference type="InterPro" id="IPR006129">
    <property type="entry name" value="AdhesinB"/>
</dbReference>
<comment type="similarity">
    <text evidence="2 6">Belongs to the bacterial solute-binding protein 9 family.</text>
</comment>
<reference evidence="10" key="1">
    <citation type="submission" date="2024-06" db="EMBL/GenBank/DDBJ databases">
        <title>Radixoralia hellwigii gen. nov., sp nov., isolated from a root canal in the human oral cavity.</title>
        <authorList>
            <person name="Bartsch S."/>
            <person name="Wittmer A."/>
            <person name="Schulz A.-K."/>
            <person name="Neumann-Schaal M."/>
            <person name="Wolf J."/>
            <person name="Gronow S."/>
            <person name="Tennert C."/>
            <person name="Haecker G."/>
            <person name="Cieplik F."/>
            <person name="Al-Ahmad A."/>
        </authorList>
    </citation>
    <scope>NUCLEOTIDE SEQUENCE [LARGE SCALE GENOMIC DNA]</scope>
    <source>
        <strain evidence="10">Wk13</strain>
    </source>
</reference>
<comment type="caution">
    <text evidence="9">The sequence shown here is derived from an EMBL/GenBank/DDBJ whole genome shotgun (WGS) entry which is preliminary data.</text>
</comment>
<name>A0ABV4UF00_9RHOO</name>
<evidence type="ECO:0000313" key="9">
    <source>
        <dbReference type="EMBL" id="MFA9949635.1"/>
    </source>
</evidence>